<proteinExistence type="predicted"/>
<protein>
    <submittedName>
        <fullName evidence="2">DUF3883 domain-containing protein</fullName>
    </submittedName>
</protein>
<evidence type="ECO:0000259" key="1">
    <source>
        <dbReference type="Pfam" id="PF13020"/>
    </source>
</evidence>
<comment type="caution">
    <text evidence="2">The sequence shown here is derived from an EMBL/GenBank/DDBJ whole genome shotgun (WGS) entry which is preliminary data.</text>
</comment>
<dbReference type="Pfam" id="PF13020">
    <property type="entry name" value="NOV_C"/>
    <property type="match status" value="1"/>
</dbReference>
<name>A0ABS3HBD7_9ENTE</name>
<keyword evidence="3" id="KW-1185">Reference proteome</keyword>
<evidence type="ECO:0000313" key="3">
    <source>
        <dbReference type="Proteomes" id="UP000664495"/>
    </source>
</evidence>
<reference evidence="2 3" key="1">
    <citation type="submission" date="2021-03" db="EMBL/GenBank/DDBJ databases">
        <title>Enterococcal diversity collection.</title>
        <authorList>
            <person name="Gilmore M.S."/>
            <person name="Schwartzman J."/>
            <person name="Van Tyne D."/>
            <person name="Martin M."/>
            <person name="Earl A.M."/>
            <person name="Manson A.L."/>
            <person name="Straub T."/>
            <person name="Salamzade R."/>
            <person name="Saavedra J."/>
            <person name="Lebreton F."/>
            <person name="Prichula J."/>
            <person name="Schaufler K."/>
            <person name="Gaca A."/>
            <person name="Sgardioli B."/>
            <person name="Wagenaar J."/>
            <person name="Strong T."/>
        </authorList>
    </citation>
    <scope>NUCLEOTIDE SEQUENCE [LARGE SCALE GENOMIC DNA]</scope>
    <source>
        <strain evidence="2 3">MJM16</strain>
    </source>
</reference>
<dbReference type="EMBL" id="JAFLVR010000001">
    <property type="protein sequence ID" value="MBO0450769.1"/>
    <property type="molecule type" value="Genomic_DNA"/>
</dbReference>
<sequence length="354" mass="41076">MKIISVTTSNKQKAYPNYKHTVENPQSSSFLLANNVLSQEIVNQIEESVGTSTYPVWGMKNGNKRFITDFFESDEPFYLLFYTYDPNTKTNRYVSIARAVVALTEKPDISRLLWNDSDFPNIWFLDKLVHIDAKDVDTEQIKSIVEKNYRYANYLTEIPDSLLKYLDSDVRLDNNTEVKHDSVEYSKLKQVNQVLKPIAKSTPPHPDSDKSTISIDYTKRAENNKKIGDKGEDLAFDLIKDKFTDITKLRPYCKERGGDRFGVDFLVETKTGKHLIEVKSTTSKDNRPFHMSQNEYYVMESCKNNLNGYENYQYHILRIYGISLTENSNMTYCWLNNFPDDYDFSPTNYIVGGK</sequence>
<gene>
    <name evidence="2" type="ORF">JZO85_00715</name>
</gene>
<dbReference type="InterPro" id="IPR024975">
    <property type="entry name" value="NOV_C"/>
</dbReference>
<accession>A0ABS3HBD7</accession>
<dbReference type="Proteomes" id="UP000664495">
    <property type="component" value="Unassembled WGS sequence"/>
</dbReference>
<feature type="domain" description="Protein NO VEIN C-terminal" evidence="1">
    <location>
        <begin position="232"/>
        <end position="321"/>
    </location>
</feature>
<evidence type="ECO:0000313" key="2">
    <source>
        <dbReference type="EMBL" id="MBO0450769.1"/>
    </source>
</evidence>
<organism evidence="2 3">
    <name type="scientific">Candidatus Enterococcus murrayae</name>
    <dbReference type="NCBI Taxonomy" id="2815321"/>
    <lineage>
        <taxon>Bacteria</taxon>
        <taxon>Bacillati</taxon>
        <taxon>Bacillota</taxon>
        <taxon>Bacilli</taxon>
        <taxon>Lactobacillales</taxon>
        <taxon>Enterococcaceae</taxon>
        <taxon>Enterococcus</taxon>
    </lineage>
</organism>
<dbReference type="RefSeq" id="WP_207106581.1">
    <property type="nucleotide sequence ID" value="NZ_JAFLVR010000001.1"/>
</dbReference>